<comment type="subunit">
    <text evidence="3">Heterodimer of an alpha and a beta subunit.</text>
</comment>
<evidence type="ECO:0000256" key="6">
    <source>
        <dbReference type="ARBA" id="ARBA00022982"/>
    </source>
</evidence>
<dbReference type="AlphaFoldDB" id="A0A4R9ADD7"/>
<dbReference type="GO" id="GO:0009055">
    <property type="term" value="F:electron transfer activity"/>
    <property type="evidence" value="ECO:0007669"/>
    <property type="project" value="InterPro"/>
</dbReference>
<sequence length="258" mass="27114">MKIIVLVKQVPDTEEERKLDLGSGVLDRGASERIIDEVNERALEVALLYKDSNKGTEVVALSMGPESVIQSLRKALSMGADSAMHVRDNALAGSDVSRTAAVLAAALRNTRFDLVVAGNESTDGRGGVVPAMIAEHLGLPHLTYLNSTEISDTGVSGVRAGEDGTLSVHAALPAVISVTERVAEARFPNFKGIMTAKKKLLEVISLSQLGFDPALARMSSSVVVSTSERPARTAGKTIVDEGTAGVELAEYLAAGHLI</sequence>
<dbReference type="PIRSF" id="PIRSF000090">
    <property type="entry name" value="Beta-ETF"/>
    <property type="match status" value="1"/>
</dbReference>
<keyword evidence="5" id="KW-0813">Transport</keyword>
<keyword evidence="6" id="KW-0249">Electron transport</keyword>
<dbReference type="PANTHER" id="PTHR21294">
    <property type="entry name" value="ELECTRON TRANSFER FLAVOPROTEIN BETA-SUBUNIT"/>
    <property type="match status" value="1"/>
</dbReference>
<feature type="domain" description="Electron transfer flavoprotein alpha/beta-subunit N-terminal" evidence="8">
    <location>
        <begin position="23"/>
        <end position="213"/>
    </location>
</feature>
<name>A0A4R9ADD7_9MICO</name>
<protein>
    <recommendedName>
        <fullName evidence="4">Electron transfer flavoprotein subunit beta</fullName>
    </recommendedName>
</protein>
<accession>A0A4R9ADD7</accession>
<evidence type="ECO:0000313" key="10">
    <source>
        <dbReference type="Proteomes" id="UP000298170"/>
    </source>
</evidence>
<dbReference type="InterPro" id="IPR014729">
    <property type="entry name" value="Rossmann-like_a/b/a_fold"/>
</dbReference>
<comment type="function">
    <text evidence="7">The electron transfer flavoprotein serves as a specific electron acceptor for other dehydrogenases. It transfers the electrons to the main respiratory chain via ETF-ubiquinone oxidoreductase (ETF dehydrogenase).</text>
</comment>
<comment type="cofactor">
    <cofactor evidence="1">
        <name>FAD</name>
        <dbReference type="ChEBI" id="CHEBI:57692"/>
    </cofactor>
</comment>
<evidence type="ECO:0000256" key="5">
    <source>
        <dbReference type="ARBA" id="ARBA00022448"/>
    </source>
</evidence>
<dbReference type="InterPro" id="IPR012255">
    <property type="entry name" value="ETF_b"/>
</dbReference>
<dbReference type="OrthoDB" id="9804960at2"/>
<dbReference type="EMBL" id="SOHJ01000011">
    <property type="protein sequence ID" value="TFD58780.1"/>
    <property type="molecule type" value="Genomic_DNA"/>
</dbReference>
<evidence type="ECO:0000256" key="1">
    <source>
        <dbReference type="ARBA" id="ARBA00001974"/>
    </source>
</evidence>
<gene>
    <name evidence="9" type="ORF">E3T39_10385</name>
</gene>
<dbReference type="Pfam" id="PF01012">
    <property type="entry name" value="ETF"/>
    <property type="match status" value="1"/>
</dbReference>
<dbReference type="CDD" id="cd01714">
    <property type="entry name" value="ETF_beta"/>
    <property type="match status" value="1"/>
</dbReference>
<dbReference type="PANTHER" id="PTHR21294:SF8">
    <property type="entry name" value="ELECTRON TRANSFER FLAVOPROTEIN SUBUNIT BETA"/>
    <property type="match status" value="1"/>
</dbReference>
<dbReference type="GO" id="GO:0005829">
    <property type="term" value="C:cytosol"/>
    <property type="evidence" value="ECO:0007669"/>
    <property type="project" value="TreeGrafter"/>
</dbReference>
<dbReference type="Gene3D" id="3.40.50.620">
    <property type="entry name" value="HUPs"/>
    <property type="match status" value="1"/>
</dbReference>
<comment type="similarity">
    <text evidence="2">Belongs to the ETF beta-subunit/FixA family.</text>
</comment>
<dbReference type="Proteomes" id="UP000298170">
    <property type="component" value="Unassembled WGS sequence"/>
</dbReference>
<evidence type="ECO:0000259" key="8">
    <source>
        <dbReference type="SMART" id="SM00893"/>
    </source>
</evidence>
<organism evidence="9 10">
    <name type="scientific">Cryobacterium suzukii</name>
    <dbReference type="NCBI Taxonomy" id="1259198"/>
    <lineage>
        <taxon>Bacteria</taxon>
        <taxon>Bacillati</taxon>
        <taxon>Actinomycetota</taxon>
        <taxon>Actinomycetes</taxon>
        <taxon>Micrococcales</taxon>
        <taxon>Microbacteriaceae</taxon>
        <taxon>Cryobacterium</taxon>
    </lineage>
</organism>
<proteinExistence type="inferred from homology"/>
<dbReference type="InterPro" id="IPR014730">
    <property type="entry name" value="ETF_a/b_N"/>
</dbReference>
<evidence type="ECO:0000256" key="7">
    <source>
        <dbReference type="ARBA" id="ARBA00025649"/>
    </source>
</evidence>
<evidence type="ECO:0000256" key="4">
    <source>
        <dbReference type="ARBA" id="ARBA00016797"/>
    </source>
</evidence>
<keyword evidence="10" id="KW-1185">Reference proteome</keyword>
<dbReference type="InterPro" id="IPR033948">
    <property type="entry name" value="ETF_beta_N"/>
</dbReference>
<reference evidence="9 10" key="1">
    <citation type="submission" date="2019-03" db="EMBL/GenBank/DDBJ databases">
        <title>Genomics of glacier-inhabiting Cryobacterium strains.</title>
        <authorList>
            <person name="Liu Q."/>
            <person name="Xin Y.-H."/>
        </authorList>
    </citation>
    <scope>NUCLEOTIDE SEQUENCE [LARGE SCALE GENOMIC DNA]</scope>
    <source>
        <strain evidence="9 10">Sr39</strain>
    </source>
</reference>
<dbReference type="RefSeq" id="WP_134515027.1">
    <property type="nucleotide sequence ID" value="NZ_SOHJ01000011.1"/>
</dbReference>
<evidence type="ECO:0000256" key="3">
    <source>
        <dbReference type="ARBA" id="ARBA00011355"/>
    </source>
</evidence>
<dbReference type="SUPFAM" id="SSF52402">
    <property type="entry name" value="Adenine nucleotide alpha hydrolases-like"/>
    <property type="match status" value="1"/>
</dbReference>
<dbReference type="SMART" id="SM00893">
    <property type="entry name" value="ETF"/>
    <property type="match status" value="1"/>
</dbReference>
<evidence type="ECO:0000313" key="9">
    <source>
        <dbReference type="EMBL" id="TFD58780.1"/>
    </source>
</evidence>
<comment type="caution">
    <text evidence="9">The sequence shown here is derived from an EMBL/GenBank/DDBJ whole genome shotgun (WGS) entry which is preliminary data.</text>
</comment>
<evidence type="ECO:0000256" key="2">
    <source>
        <dbReference type="ARBA" id="ARBA00007557"/>
    </source>
</evidence>